<dbReference type="Pfam" id="PF08139">
    <property type="entry name" value="LPAM_1"/>
    <property type="match status" value="1"/>
</dbReference>
<sequence length="197" mass="20747">MQKKLLAAVAVLMLAGCQSPQAVSPSESPTPSAPVPPRAQQPALPPIHSAGPLTKATVGTYMDAQESDLRSYLRGQGVLVSRRGDGLAVTLQSDRLFDHGEISDWGDAFLRAMVQVLGHYDHTLIEVNGYSDAGSSPDAAVAASQKRAKLVADGLVRYGIASGRLSVNGLGATNLRVANAADAKNRRIEIRITPNPK</sequence>
<evidence type="ECO:0000256" key="3">
    <source>
        <dbReference type="PROSITE-ProRule" id="PRU00473"/>
    </source>
</evidence>
<evidence type="ECO:0000313" key="7">
    <source>
        <dbReference type="EMBL" id="GAA0583058.1"/>
    </source>
</evidence>
<dbReference type="EMBL" id="BAAADD010000010">
    <property type="protein sequence ID" value="GAA0583058.1"/>
    <property type="molecule type" value="Genomic_DNA"/>
</dbReference>
<dbReference type="InterPro" id="IPR012640">
    <property type="entry name" value="Membr_lipoprot_lipid_attach_CS"/>
</dbReference>
<dbReference type="InterPro" id="IPR006665">
    <property type="entry name" value="OmpA-like"/>
</dbReference>
<name>A0ABN1F5P7_9PROT</name>
<gene>
    <name evidence="7" type="ORF">GCM10008942_34960</name>
</gene>
<dbReference type="Pfam" id="PF00691">
    <property type="entry name" value="OmpA"/>
    <property type="match status" value="1"/>
</dbReference>
<comment type="caution">
    <text evidence="7">The sequence shown here is derived from an EMBL/GenBank/DDBJ whole genome shotgun (WGS) entry which is preliminary data.</text>
</comment>
<evidence type="ECO:0000259" key="6">
    <source>
        <dbReference type="PROSITE" id="PS51123"/>
    </source>
</evidence>
<evidence type="ECO:0000256" key="2">
    <source>
        <dbReference type="ARBA" id="ARBA00022729"/>
    </source>
</evidence>
<dbReference type="PANTHER" id="PTHR30329">
    <property type="entry name" value="STATOR ELEMENT OF FLAGELLAR MOTOR COMPLEX"/>
    <property type="match status" value="1"/>
</dbReference>
<dbReference type="InterPro" id="IPR050330">
    <property type="entry name" value="Bact_OuterMem_StrucFunc"/>
</dbReference>
<keyword evidence="2 5" id="KW-0732">Signal</keyword>
<proteinExistence type="predicted"/>
<feature type="region of interest" description="Disordered" evidence="4">
    <location>
        <begin position="20"/>
        <end position="50"/>
    </location>
</feature>
<evidence type="ECO:0000256" key="5">
    <source>
        <dbReference type="SAM" id="SignalP"/>
    </source>
</evidence>
<feature type="compositionally biased region" description="Pro residues" evidence="4">
    <location>
        <begin position="31"/>
        <end position="45"/>
    </location>
</feature>
<dbReference type="SUPFAM" id="SSF103088">
    <property type="entry name" value="OmpA-like"/>
    <property type="match status" value="1"/>
</dbReference>
<dbReference type="RefSeq" id="WP_166937215.1">
    <property type="nucleotide sequence ID" value="NZ_BAAADD010000010.1"/>
</dbReference>
<dbReference type="Gene3D" id="3.30.1330.60">
    <property type="entry name" value="OmpA-like domain"/>
    <property type="match status" value="1"/>
</dbReference>
<feature type="chain" id="PRO_5046097663" description="Type IV secretion system putative lipoprotein virB7" evidence="5">
    <location>
        <begin position="23"/>
        <end position="197"/>
    </location>
</feature>
<protein>
    <recommendedName>
        <fullName evidence="1">Type IV secretion system putative lipoprotein virB7</fullName>
    </recommendedName>
</protein>
<evidence type="ECO:0000313" key="8">
    <source>
        <dbReference type="Proteomes" id="UP001499951"/>
    </source>
</evidence>
<feature type="compositionally biased region" description="Polar residues" evidence="4">
    <location>
        <begin position="20"/>
        <end position="30"/>
    </location>
</feature>
<keyword evidence="8" id="KW-1185">Reference proteome</keyword>
<dbReference type="PANTHER" id="PTHR30329:SF21">
    <property type="entry name" value="LIPOPROTEIN YIAD-RELATED"/>
    <property type="match status" value="1"/>
</dbReference>
<organism evidence="7 8">
    <name type="scientific">Rhizomicrobium electricum</name>
    <dbReference type="NCBI Taxonomy" id="480070"/>
    <lineage>
        <taxon>Bacteria</taxon>
        <taxon>Pseudomonadati</taxon>
        <taxon>Pseudomonadota</taxon>
        <taxon>Alphaproteobacteria</taxon>
        <taxon>Micropepsales</taxon>
        <taxon>Micropepsaceae</taxon>
        <taxon>Rhizomicrobium</taxon>
    </lineage>
</organism>
<keyword evidence="3" id="KW-0472">Membrane</keyword>
<dbReference type="CDD" id="cd07185">
    <property type="entry name" value="OmpA_C-like"/>
    <property type="match status" value="1"/>
</dbReference>
<evidence type="ECO:0000256" key="1">
    <source>
        <dbReference type="ARBA" id="ARBA00017922"/>
    </source>
</evidence>
<feature type="domain" description="OmpA-like" evidence="6">
    <location>
        <begin position="84"/>
        <end position="196"/>
    </location>
</feature>
<accession>A0ABN1F5P7</accession>
<evidence type="ECO:0000256" key="4">
    <source>
        <dbReference type="SAM" id="MobiDB-lite"/>
    </source>
</evidence>
<feature type="signal peptide" evidence="5">
    <location>
        <begin position="1"/>
        <end position="22"/>
    </location>
</feature>
<reference evidence="7 8" key="1">
    <citation type="journal article" date="2019" name="Int. J. Syst. Evol. Microbiol.">
        <title>The Global Catalogue of Microorganisms (GCM) 10K type strain sequencing project: providing services to taxonomists for standard genome sequencing and annotation.</title>
        <authorList>
            <consortium name="The Broad Institute Genomics Platform"/>
            <consortium name="The Broad Institute Genome Sequencing Center for Infectious Disease"/>
            <person name="Wu L."/>
            <person name="Ma J."/>
        </authorList>
    </citation>
    <scope>NUCLEOTIDE SEQUENCE [LARGE SCALE GENOMIC DNA]</scope>
    <source>
        <strain evidence="7 8">JCM 15089</strain>
    </source>
</reference>
<dbReference type="PROSITE" id="PS51123">
    <property type="entry name" value="OMPA_2"/>
    <property type="match status" value="1"/>
</dbReference>
<dbReference type="Proteomes" id="UP001499951">
    <property type="component" value="Unassembled WGS sequence"/>
</dbReference>
<dbReference type="InterPro" id="IPR036737">
    <property type="entry name" value="OmpA-like_sf"/>
</dbReference>
<dbReference type="PROSITE" id="PS51257">
    <property type="entry name" value="PROKAR_LIPOPROTEIN"/>
    <property type="match status" value="1"/>
</dbReference>